<dbReference type="InterPro" id="IPR005467">
    <property type="entry name" value="His_kinase_dom"/>
</dbReference>
<dbReference type="SUPFAM" id="SSF52172">
    <property type="entry name" value="CheY-like"/>
    <property type="match status" value="1"/>
</dbReference>
<dbReference type="SMART" id="SM00388">
    <property type="entry name" value="HisKA"/>
    <property type="match status" value="1"/>
</dbReference>
<dbReference type="Gene3D" id="1.10.287.130">
    <property type="match status" value="1"/>
</dbReference>
<sequence>MRHCHPLVLLRLLALLVLLGGAGAARAQTLATRVYTLADGLPQSTVYALAQDDRGQLWAGTQGGVGWFDGHRFQSLDTHQGLPDNHVTALLPGPGHRMRLGHYYGALSEIDSAGKVRLIGPRQWRAKAPIHQLLPAAKGGLWAVTSGAGLYRLPGYSGGPVQHFTKAQGLPCDTISQVAAGPRGQLWLATPDGLGVLDTVAGRAVPAPAVLARQRLYSIYRVSDKAYWVGLANGLGELTQTAAGWQLRPIGTSQGLCPGPVLRVLADHQGRIWTLAAAGISRYEPRTGRAVSFPQTHLLSDQTGNSLLEDREGNLWAALDDGILQHIADERFTLYGTEEGMSGGTDVQAIIPMGSGLYWVATRNGLWELRPTAPAGQRLRPGHQRPGGAEANFIRALFRDRQGRVWLGSRGAGAAYYDPATGQWRELSNVAGLVGQNVRHFAQDRLGRVWAVTGGGGATVILNPRTGEARTYGASSGLGSNEFWTAFQDRQGTLWLGSDDRGLIRVEPRAAGADEFQRAPGQPARLSIGHITEDGRGQLWLGSIGSGLLRYDGQRLHSYGPEVGLHSNNPYFAEADAQGRIWLGTEQGLEVFDPATRRTTHYGLAEGFLGQETNQGAVLIEPDGQVWAGTINGLMRYNPAGARPNRVPPRTRISGTRVFMQDTVLANGFTLPYALNHLTFDFVGVSLTNPAKVRYQYRLAGFDAHWSRPGATTFATYTNLPPGHYTFEVKAANNDGVWNPEPTRLRFTIGAPWWRSWGAYGLYLLVLAGSFYAVRRQTQRRERERARQQLEYQALTHLQEMDRVKTDFFTNISHELRTPLTLILGPAEELAQDPAEPVRQHGQRILGNARKLLHLINQLLDLSRLEAGGLALHPQPGDVAAAARTWLAAFEELATARQVGLHLALPATVVPLVFDAARLEEVVTNLLANALRFTPVGGHVTLAVRDEPASAGAPGGAVVLSVQDTGVGIRPEHVPHLFDRFYQVPGTAAASTGSGVGLALVKELTERHGGTVQVLSTPGAGTTFVVRLPRQLTPELTSQPLAPAPEAGLKAWAGTAGEPLAEPEKAAEAPETAADAEAEVVLVVDDSLEVREFVRAALATEGYRIVTAASGPEAAQLAAELVPSLVVSDVMMPPSFDGFELCRQLKTAVSTSHIPVVLLTARATATDRIEGLETGADAYLTKPFAPRELRAQVRNLLALRRRVSQELAEPEPSAPESFRSYAAAVAALPSLDQTFLTKVEEAVEQNLDNGEFSVEMLSEAVALSRAQLHRKLKALTGQAPSDFIRNLRLRRAHVLLAARAGSVSEIAYQVGFNSPAHFSTSFSKQFGYAPSEVAGLMC</sequence>
<dbReference type="PANTHER" id="PTHR43547:SF2">
    <property type="entry name" value="HYBRID SIGNAL TRANSDUCTION HISTIDINE KINASE C"/>
    <property type="match status" value="1"/>
</dbReference>
<dbReference type="CDD" id="cd00082">
    <property type="entry name" value="HisKA"/>
    <property type="match status" value="1"/>
</dbReference>
<evidence type="ECO:0000256" key="4">
    <source>
        <dbReference type="ARBA" id="ARBA00022679"/>
    </source>
</evidence>
<dbReference type="Gene3D" id="2.60.40.10">
    <property type="entry name" value="Immunoglobulins"/>
    <property type="match status" value="1"/>
</dbReference>
<dbReference type="PROSITE" id="PS00041">
    <property type="entry name" value="HTH_ARAC_FAMILY_1"/>
    <property type="match status" value="1"/>
</dbReference>
<evidence type="ECO:0000256" key="9">
    <source>
        <dbReference type="PROSITE-ProRule" id="PRU00169"/>
    </source>
</evidence>
<dbReference type="SUPFAM" id="SSF63829">
    <property type="entry name" value="Calcium-dependent phosphotriesterase"/>
    <property type="match status" value="3"/>
</dbReference>
<dbReference type="OrthoDB" id="9797097at2"/>
<keyword evidence="10" id="KW-0732">Signal</keyword>
<evidence type="ECO:0000259" key="13">
    <source>
        <dbReference type="PROSITE" id="PS50110"/>
    </source>
</evidence>
<dbReference type="Pfam" id="PF00512">
    <property type="entry name" value="HisKA"/>
    <property type="match status" value="1"/>
</dbReference>
<dbReference type="SMART" id="SM00342">
    <property type="entry name" value="HTH_ARAC"/>
    <property type="match status" value="1"/>
</dbReference>
<evidence type="ECO:0000256" key="6">
    <source>
        <dbReference type="ARBA" id="ARBA00023015"/>
    </source>
</evidence>
<dbReference type="InterPro" id="IPR001789">
    <property type="entry name" value="Sig_transdc_resp-reg_receiver"/>
</dbReference>
<evidence type="ECO:0000259" key="12">
    <source>
        <dbReference type="PROSITE" id="PS50109"/>
    </source>
</evidence>
<feature type="domain" description="Response regulatory" evidence="13">
    <location>
        <begin position="1080"/>
        <end position="1197"/>
    </location>
</feature>
<feature type="domain" description="Histidine kinase" evidence="12">
    <location>
        <begin position="811"/>
        <end position="1032"/>
    </location>
</feature>
<dbReference type="Proteomes" id="UP000228535">
    <property type="component" value="Unassembled WGS sequence"/>
</dbReference>
<dbReference type="PANTHER" id="PTHR43547">
    <property type="entry name" value="TWO-COMPONENT HISTIDINE KINASE"/>
    <property type="match status" value="1"/>
</dbReference>
<keyword evidence="6" id="KW-0805">Transcription regulation</keyword>
<dbReference type="Pfam" id="PF02518">
    <property type="entry name" value="HATPase_c"/>
    <property type="match status" value="1"/>
</dbReference>
<dbReference type="EMBL" id="PGFA01000001">
    <property type="protein sequence ID" value="PJJ58673.1"/>
    <property type="molecule type" value="Genomic_DNA"/>
</dbReference>
<evidence type="ECO:0000259" key="11">
    <source>
        <dbReference type="PROSITE" id="PS01124"/>
    </source>
</evidence>
<dbReference type="InterPro" id="IPR004358">
    <property type="entry name" value="Sig_transdc_His_kin-like_C"/>
</dbReference>
<dbReference type="InterPro" id="IPR036890">
    <property type="entry name" value="HATPase_C_sf"/>
</dbReference>
<keyword evidence="3 9" id="KW-0597">Phosphoprotein</keyword>
<dbReference type="InterPro" id="IPR011123">
    <property type="entry name" value="Y_Y_Y"/>
</dbReference>
<name>A0A2M9BL52_9BACT</name>
<dbReference type="Pfam" id="PF00072">
    <property type="entry name" value="Response_reg"/>
    <property type="match status" value="1"/>
</dbReference>
<dbReference type="Gene3D" id="3.40.50.2300">
    <property type="match status" value="1"/>
</dbReference>
<keyword evidence="15" id="KW-1185">Reference proteome</keyword>
<keyword evidence="4" id="KW-0808">Transferase</keyword>
<dbReference type="Gene3D" id="2.130.10.10">
    <property type="entry name" value="YVTN repeat-like/Quinoprotein amine dehydrogenase"/>
    <property type="match status" value="3"/>
</dbReference>
<evidence type="ECO:0000256" key="2">
    <source>
        <dbReference type="ARBA" id="ARBA00012438"/>
    </source>
</evidence>
<dbReference type="SMART" id="SM00448">
    <property type="entry name" value="REC"/>
    <property type="match status" value="1"/>
</dbReference>
<dbReference type="Pfam" id="PF12833">
    <property type="entry name" value="HTH_18"/>
    <property type="match status" value="1"/>
</dbReference>
<dbReference type="Pfam" id="PF07495">
    <property type="entry name" value="Y_Y_Y"/>
    <property type="match status" value="1"/>
</dbReference>
<dbReference type="PRINTS" id="PR00344">
    <property type="entry name" value="BCTRLSENSOR"/>
</dbReference>
<dbReference type="InterPro" id="IPR015943">
    <property type="entry name" value="WD40/YVTN_repeat-like_dom_sf"/>
</dbReference>
<dbReference type="Gene3D" id="3.30.565.10">
    <property type="entry name" value="Histidine kinase-like ATPase, C-terminal domain"/>
    <property type="match status" value="1"/>
</dbReference>
<evidence type="ECO:0000256" key="1">
    <source>
        <dbReference type="ARBA" id="ARBA00000085"/>
    </source>
</evidence>
<evidence type="ECO:0000256" key="3">
    <source>
        <dbReference type="ARBA" id="ARBA00022553"/>
    </source>
</evidence>
<comment type="caution">
    <text evidence="14">The sequence shown here is derived from an EMBL/GenBank/DDBJ whole genome shotgun (WGS) entry which is preliminary data.</text>
</comment>
<dbReference type="GO" id="GO:0000155">
    <property type="term" value="F:phosphorelay sensor kinase activity"/>
    <property type="evidence" value="ECO:0007669"/>
    <property type="project" value="InterPro"/>
</dbReference>
<dbReference type="InterPro" id="IPR011110">
    <property type="entry name" value="Reg_prop"/>
</dbReference>
<dbReference type="GO" id="GO:0003700">
    <property type="term" value="F:DNA-binding transcription factor activity"/>
    <property type="evidence" value="ECO:0007669"/>
    <property type="project" value="InterPro"/>
</dbReference>
<feature type="domain" description="HTH araC/xylS-type" evidence="11">
    <location>
        <begin position="1237"/>
        <end position="1336"/>
    </location>
</feature>
<gene>
    <name evidence="14" type="ORF">CLV45_0083</name>
</gene>
<feature type="chain" id="PRO_5014857582" description="histidine kinase" evidence="10">
    <location>
        <begin position="28"/>
        <end position="1338"/>
    </location>
</feature>
<proteinExistence type="predicted"/>
<dbReference type="GO" id="GO:0043565">
    <property type="term" value="F:sequence-specific DNA binding"/>
    <property type="evidence" value="ECO:0007669"/>
    <property type="project" value="InterPro"/>
</dbReference>
<comment type="catalytic activity">
    <reaction evidence="1">
        <text>ATP + protein L-histidine = ADP + protein N-phospho-L-histidine.</text>
        <dbReference type="EC" id="2.7.13.3"/>
    </reaction>
</comment>
<dbReference type="InterPro" id="IPR009057">
    <property type="entry name" value="Homeodomain-like_sf"/>
</dbReference>
<dbReference type="Gene3D" id="1.10.10.60">
    <property type="entry name" value="Homeodomain-like"/>
    <property type="match status" value="1"/>
</dbReference>
<dbReference type="SUPFAM" id="SSF55874">
    <property type="entry name" value="ATPase domain of HSP90 chaperone/DNA topoisomerase II/histidine kinase"/>
    <property type="match status" value="1"/>
</dbReference>
<feature type="signal peptide" evidence="10">
    <location>
        <begin position="1"/>
        <end position="27"/>
    </location>
</feature>
<evidence type="ECO:0000313" key="15">
    <source>
        <dbReference type="Proteomes" id="UP000228535"/>
    </source>
</evidence>
<evidence type="ECO:0000256" key="5">
    <source>
        <dbReference type="ARBA" id="ARBA00022777"/>
    </source>
</evidence>
<protein>
    <recommendedName>
        <fullName evidence="2">histidine kinase</fullName>
        <ecNumber evidence="2">2.7.13.3</ecNumber>
    </recommendedName>
</protein>
<organism evidence="14 15">
    <name type="scientific">Hymenobacter chitinivorans DSM 11115</name>
    <dbReference type="NCBI Taxonomy" id="1121954"/>
    <lineage>
        <taxon>Bacteria</taxon>
        <taxon>Pseudomonadati</taxon>
        <taxon>Bacteroidota</taxon>
        <taxon>Cytophagia</taxon>
        <taxon>Cytophagales</taxon>
        <taxon>Hymenobacteraceae</taxon>
        <taxon>Hymenobacter</taxon>
    </lineage>
</organism>
<dbReference type="SMART" id="SM00387">
    <property type="entry name" value="HATPase_c"/>
    <property type="match status" value="1"/>
</dbReference>
<accession>A0A2M9BL52</accession>
<dbReference type="InterPro" id="IPR003661">
    <property type="entry name" value="HisK_dim/P_dom"/>
</dbReference>
<dbReference type="SUPFAM" id="SSF46689">
    <property type="entry name" value="Homeodomain-like"/>
    <property type="match status" value="1"/>
</dbReference>
<evidence type="ECO:0000256" key="7">
    <source>
        <dbReference type="ARBA" id="ARBA00023125"/>
    </source>
</evidence>
<evidence type="ECO:0000256" key="8">
    <source>
        <dbReference type="ARBA" id="ARBA00023163"/>
    </source>
</evidence>
<dbReference type="PROSITE" id="PS01124">
    <property type="entry name" value="HTH_ARAC_FAMILY_2"/>
    <property type="match status" value="1"/>
</dbReference>
<evidence type="ECO:0000313" key="14">
    <source>
        <dbReference type="EMBL" id="PJJ58673.1"/>
    </source>
</evidence>
<reference evidence="14 15" key="1">
    <citation type="submission" date="2017-11" db="EMBL/GenBank/DDBJ databases">
        <title>Genomic Encyclopedia of Archaeal and Bacterial Type Strains, Phase II (KMG-II): From Individual Species to Whole Genera.</title>
        <authorList>
            <person name="Goeker M."/>
        </authorList>
    </citation>
    <scope>NUCLEOTIDE SEQUENCE [LARGE SCALE GENOMIC DNA]</scope>
    <source>
        <strain evidence="14 15">DSM 11115</strain>
    </source>
</reference>
<dbReference type="FunFam" id="3.30.565.10:FF:000006">
    <property type="entry name" value="Sensor histidine kinase WalK"/>
    <property type="match status" value="1"/>
</dbReference>
<dbReference type="InterPro" id="IPR013783">
    <property type="entry name" value="Ig-like_fold"/>
</dbReference>
<dbReference type="EC" id="2.7.13.3" evidence="2"/>
<dbReference type="Pfam" id="PF07494">
    <property type="entry name" value="Reg_prop"/>
    <property type="match status" value="3"/>
</dbReference>
<keyword evidence="7" id="KW-0238">DNA-binding</keyword>
<evidence type="ECO:0000256" key="10">
    <source>
        <dbReference type="SAM" id="SignalP"/>
    </source>
</evidence>
<feature type="modified residue" description="4-aspartylphosphate" evidence="9">
    <location>
        <position position="1129"/>
    </location>
</feature>
<dbReference type="SUPFAM" id="SSF47384">
    <property type="entry name" value="Homodimeric domain of signal transducing histidine kinase"/>
    <property type="match status" value="1"/>
</dbReference>
<dbReference type="PROSITE" id="PS50109">
    <property type="entry name" value="HIS_KIN"/>
    <property type="match status" value="1"/>
</dbReference>
<dbReference type="PROSITE" id="PS50110">
    <property type="entry name" value="RESPONSE_REGULATORY"/>
    <property type="match status" value="1"/>
</dbReference>
<dbReference type="InterPro" id="IPR011006">
    <property type="entry name" value="CheY-like_superfamily"/>
</dbReference>
<dbReference type="InterPro" id="IPR018062">
    <property type="entry name" value="HTH_AraC-typ_CS"/>
</dbReference>
<dbReference type="InterPro" id="IPR003594">
    <property type="entry name" value="HATPase_dom"/>
</dbReference>
<dbReference type="InterPro" id="IPR018060">
    <property type="entry name" value="HTH_AraC"/>
</dbReference>
<keyword evidence="8" id="KW-0804">Transcription</keyword>
<dbReference type="InterPro" id="IPR036097">
    <property type="entry name" value="HisK_dim/P_sf"/>
</dbReference>
<keyword evidence="5 14" id="KW-0418">Kinase</keyword>